<dbReference type="EMBL" id="CAJNOK010046085">
    <property type="protein sequence ID" value="CAF1581669.1"/>
    <property type="molecule type" value="Genomic_DNA"/>
</dbReference>
<name>A0A8S2V5R5_9BILA</name>
<evidence type="ECO:0000313" key="3">
    <source>
        <dbReference type="Proteomes" id="UP000682733"/>
    </source>
</evidence>
<evidence type="ECO:0000313" key="2">
    <source>
        <dbReference type="EMBL" id="CAF4381345.1"/>
    </source>
</evidence>
<evidence type="ECO:0008006" key="4">
    <source>
        <dbReference type="Google" id="ProtNLM"/>
    </source>
</evidence>
<evidence type="ECO:0000313" key="1">
    <source>
        <dbReference type="EMBL" id="CAF1581669.1"/>
    </source>
</evidence>
<dbReference type="Proteomes" id="UP000677228">
    <property type="component" value="Unassembled WGS sequence"/>
</dbReference>
<dbReference type="Proteomes" id="UP000682733">
    <property type="component" value="Unassembled WGS sequence"/>
</dbReference>
<reference evidence="2" key="1">
    <citation type="submission" date="2021-02" db="EMBL/GenBank/DDBJ databases">
        <authorList>
            <person name="Nowell W R."/>
        </authorList>
    </citation>
    <scope>NUCLEOTIDE SEQUENCE</scope>
</reference>
<proteinExistence type="predicted"/>
<dbReference type="EMBL" id="CAJOBA010069198">
    <property type="protein sequence ID" value="CAF4381345.1"/>
    <property type="molecule type" value="Genomic_DNA"/>
</dbReference>
<organism evidence="2 3">
    <name type="scientific">Didymodactylos carnosus</name>
    <dbReference type="NCBI Taxonomy" id="1234261"/>
    <lineage>
        <taxon>Eukaryota</taxon>
        <taxon>Metazoa</taxon>
        <taxon>Spiralia</taxon>
        <taxon>Gnathifera</taxon>
        <taxon>Rotifera</taxon>
        <taxon>Eurotatoria</taxon>
        <taxon>Bdelloidea</taxon>
        <taxon>Philodinida</taxon>
        <taxon>Philodinidae</taxon>
        <taxon>Didymodactylos</taxon>
    </lineage>
</organism>
<sequence length="137" mass="15795">QHHHAKNDLPKIPHDKTFDQIPDKLATTKRNSKFLQFDSGPGNDRLLIFSSVDQLQLLDNCEELLVDGTFKVTPTVFYQLYTMHVAYRNAVIPAVFALLPNKNQQTYQRLINELAELCPLWNPKSIMMESQIHNDGF</sequence>
<feature type="non-terminal residue" evidence="2">
    <location>
        <position position="1"/>
    </location>
</feature>
<dbReference type="AlphaFoldDB" id="A0A8S2V5R5"/>
<gene>
    <name evidence="1" type="ORF">OVA965_LOCUS41011</name>
    <name evidence="2" type="ORF">TMI583_LOCUS42560</name>
</gene>
<comment type="caution">
    <text evidence="2">The sequence shown here is derived from an EMBL/GenBank/DDBJ whole genome shotgun (WGS) entry which is preliminary data.</text>
</comment>
<protein>
    <recommendedName>
        <fullName evidence="4">MULE transposase domain-containing protein</fullName>
    </recommendedName>
</protein>
<accession>A0A8S2V5R5</accession>